<dbReference type="InterPro" id="IPR035398">
    <property type="entry name" value="Bac_rhamnosid_C"/>
</dbReference>
<dbReference type="Pfam" id="PF05592">
    <property type="entry name" value="Bac_rhamnosid"/>
    <property type="match status" value="1"/>
</dbReference>
<dbReference type="EMBL" id="JAYMRP010000048">
    <property type="protein sequence ID" value="MFB8777599.1"/>
    <property type="molecule type" value="Genomic_DNA"/>
</dbReference>
<dbReference type="InterPro" id="IPR012341">
    <property type="entry name" value="6hp_glycosidase-like_sf"/>
</dbReference>
<proteinExistence type="predicted"/>
<evidence type="ECO:0000256" key="1">
    <source>
        <dbReference type="ARBA" id="ARBA00001445"/>
    </source>
</evidence>
<evidence type="ECO:0000259" key="8">
    <source>
        <dbReference type="Pfam" id="PF17390"/>
    </source>
</evidence>
<dbReference type="Pfam" id="PF08531">
    <property type="entry name" value="Bac_rhamnosid_N"/>
    <property type="match status" value="1"/>
</dbReference>
<feature type="domain" description="Alpha-L-rhamnosidase concanavalin-like" evidence="5">
    <location>
        <begin position="204"/>
        <end position="300"/>
    </location>
</feature>
<sequence>MLEHATMITADTDRGAAVVLGATLTLDRPAAEVTRAVLRATAHGVYEARVNGRAVSEDVLAPGWSSYEWRLQVQEYDVTALLTDRTDTAEVEVLLGNGWWRGGLGFTGLKLDYGSALGFIGELEVTYRDGGTQLLATGPHWNARLSSVVENSLYDGVRIVAGGEKGSSLDVTTVDFDRSVLVPQVKPAIRRHETVRPERIWTSADGKTLVDFGQNLVGWIRLRASGPAGTEITVRHAEVLEHGELATRPLRGARATDTFVLSGGDDVFEPTLTFHGFRYAEITGYPAPLTPDALEAVVVHSAIPRTGTFECSNPLVNRLVENSVWGQRGNFLDLPTDCPQRDERLGWTGDIAAYAATACYQFDCADVLHGWLLDLAAETEHGGHVPFVVPNVLKFIPGEARAKVAHMLVPTAIWGDAAVWVPEALWWAYGDRDRLAAHYPAMVRHLASVEARISPSGLWDEGFQFGDWLDPTAPADRPWESKADGGVVATACLYRSASFAADTASELCRPQEARRWRDLADRTREAFLKHYVHDDGTIFSDAQTVYALAIHFGLLEGDQRQAAGDRLAVLVAEAGHRVATGFAGTPFLTWALADTGHIDDAYRLLLQKEGPSWLHAVTLGATTIWERWDSMLPDGTVNAGEMTSFNHYALGAVVDWLYKTVAGIRPAEPGYTRLLLQPTPGPGLDWARGALDTPHGRVECGWRREEGAGGAIRIDVDVRVPEGIEADVVLADGSRRTVTGGTHSFRTTVSPSPQVRTIS</sequence>
<accession>A0ABV5EL68</accession>
<dbReference type="Proteomes" id="UP001585080">
    <property type="component" value="Unassembled WGS sequence"/>
</dbReference>
<keyword evidence="10" id="KW-1185">Reference proteome</keyword>
<feature type="domain" description="Alpha-L-rhamnosidase six-hairpin glycosidase" evidence="7">
    <location>
        <begin position="305"/>
        <end position="661"/>
    </location>
</feature>
<dbReference type="Gene3D" id="2.60.420.10">
    <property type="entry name" value="Maltose phosphorylase, domain 3"/>
    <property type="match status" value="1"/>
</dbReference>
<evidence type="ECO:0000259" key="5">
    <source>
        <dbReference type="Pfam" id="PF05592"/>
    </source>
</evidence>
<comment type="caution">
    <text evidence="9">The sequence shown here is derived from an EMBL/GenBank/DDBJ whole genome shotgun (WGS) entry which is preliminary data.</text>
</comment>
<gene>
    <name evidence="9" type="ORF">VSS16_33620</name>
</gene>
<dbReference type="GO" id="GO:0016787">
    <property type="term" value="F:hydrolase activity"/>
    <property type="evidence" value="ECO:0007669"/>
    <property type="project" value="UniProtKB-KW"/>
</dbReference>
<organism evidence="9 10">
    <name type="scientific">Streptomyces broussonetiae</name>
    <dbReference type="NCBI Taxonomy" id="2686304"/>
    <lineage>
        <taxon>Bacteria</taxon>
        <taxon>Bacillati</taxon>
        <taxon>Actinomycetota</taxon>
        <taxon>Actinomycetes</taxon>
        <taxon>Kitasatosporales</taxon>
        <taxon>Streptomycetaceae</taxon>
        <taxon>Streptomyces</taxon>
    </lineage>
</organism>
<dbReference type="Gene3D" id="1.50.10.10">
    <property type="match status" value="1"/>
</dbReference>
<dbReference type="SUPFAM" id="SSF48208">
    <property type="entry name" value="Six-hairpin glycosidases"/>
    <property type="match status" value="1"/>
</dbReference>
<dbReference type="InterPro" id="IPR016007">
    <property type="entry name" value="Alpha_rhamnosid"/>
</dbReference>
<dbReference type="InterPro" id="IPR008902">
    <property type="entry name" value="Rhamnosid_concanavalin"/>
</dbReference>
<dbReference type="RefSeq" id="WP_376736048.1">
    <property type="nucleotide sequence ID" value="NZ_JAYMRP010000048.1"/>
</dbReference>
<keyword evidence="3 9" id="KW-0378">Hydrolase</keyword>
<dbReference type="InterPro" id="IPR013737">
    <property type="entry name" value="Bac_rhamnosid_N"/>
</dbReference>
<feature type="domain" description="Alpha-L-rhamnosidase C-terminal" evidence="8">
    <location>
        <begin position="663"/>
        <end position="741"/>
    </location>
</feature>
<evidence type="ECO:0000259" key="6">
    <source>
        <dbReference type="Pfam" id="PF08531"/>
    </source>
</evidence>
<name>A0ABV5EL68_9ACTN</name>
<dbReference type="PANTHER" id="PTHR33307">
    <property type="entry name" value="ALPHA-RHAMNOSIDASE (EUROFUNG)"/>
    <property type="match status" value="1"/>
</dbReference>
<dbReference type="PANTHER" id="PTHR33307:SF6">
    <property type="entry name" value="ALPHA-RHAMNOSIDASE (EUROFUNG)-RELATED"/>
    <property type="match status" value="1"/>
</dbReference>
<evidence type="ECO:0000256" key="4">
    <source>
        <dbReference type="SAM" id="MobiDB-lite"/>
    </source>
</evidence>
<evidence type="ECO:0000256" key="3">
    <source>
        <dbReference type="ARBA" id="ARBA00022801"/>
    </source>
</evidence>
<evidence type="ECO:0000313" key="10">
    <source>
        <dbReference type="Proteomes" id="UP001585080"/>
    </source>
</evidence>
<comment type="catalytic activity">
    <reaction evidence="1">
        <text>Hydrolysis of terminal non-reducing alpha-L-rhamnose residues in alpha-L-rhamnosides.</text>
        <dbReference type="EC" id="3.2.1.40"/>
    </reaction>
</comment>
<feature type="domain" description="Bacterial alpha-L-rhamnosidase N-terminal" evidence="6">
    <location>
        <begin position="32"/>
        <end position="192"/>
    </location>
</feature>
<feature type="region of interest" description="Disordered" evidence="4">
    <location>
        <begin position="739"/>
        <end position="759"/>
    </location>
</feature>
<evidence type="ECO:0000259" key="7">
    <source>
        <dbReference type="Pfam" id="PF17389"/>
    </source>
</evidence>
<dbReference type="Gene3D" id="2.60.120.260">
    <property type="entry name" value="Galactose-binding domain-like"/>
    <property type="match status" value="2"/>
</dbReference>
<evidence type="ECO:0000256" key="2">
    <source>
        <dbReference type="ARBA" id="ARBA00012652"/>
    </source>
</evidence>
<evidence type="ECO:0000313" key="9">
    <source>
        <dbReference type="EMBL" id="MFB8777599.1"/>
    </source>
</evidence>
<dbReference type="InterPro" id="IPR035396">
    <property type="entry name" value="Bac_rhamnosid6H"/>
</dbReference>
<dbReference type="EC" id="3.2.1.40" evidence="2"/>
<dbReference type="Pfam" id="PF17389">
    <property type="entry name" value="Bac_rhamnosid6H"/>
    <property type="match status" value="1"/>
</dbReference>
<protein>
    <recommendedName>
        <fullName evidence="2">alpha-L-rhamnosidase</fullName>
        <ecNumber evidence="2">3.2.1.40</ecNumber>
    </recommendedName>
</protein>
<dbReference type="InterPro" id="IPR008928">
    <property type="entry name" value="6-hairpin_glycosidase_sf"/>
</dbReference>
<reference evidence="9 10" key="1">
    <citation type="submission" date="2024-01" db="EMBL/GenBank/DDBJ databases">
        <title>Genome mining of biosynthetic gene clusters to explore secondary metabolites of Streptomyces sp.</title>
        <authorList>
            <person name="Baig A."/>
            <person name="Ajitkumar Shintre N."/>
            <person name="Kumar H."/>
            <person name="Anbarasu A."/>
            <person name="Ramaiah S."/>
        </authorList>
    </citation>
    <scope>NUCLEOTIDE SEQUENCE [LARGE SCALE GENOMIC DNA]</scope>
    <source>
        <strain evidence="9 10">A57</strain>
    </source>
</reference>
<dbReference type="Pfam" id="PF17390">
    <property type="entry name" value="Bac_rhamnosid_C"/>
    <property type="match status" value="1"/>
</dbReference>